<comment type="caution">
    <text evidence="1">The sequence shown here is derived from an EMBL/GenBank/DDBJ whole genome shotgun (WGS) entry which is preliminary data.</text>
</comment>
<dbReference type="EMBL" id="LAZR01006493">
    <property type="protein sequence ID" value="KKM91732.1"/>
    <property type="molecule type" value="Genomic_DNA"/>
</dbReference>
<accession>A0A0F9PEE4</accession>
<name>A0A0F9PEE4_9ZZZZ</name>
<proteinExistence type="predicted"/>
<reference evidence="1" key="1">
    <citation type="journal article" date="2015" name="Nature">
        <title>Complex archaea that bridge the gap between prokaryotes and eukaryotes.</title>
        <authorList>
            <person name="Spang A."/>
            <person name="Saw J.H."/>
            <person name="Jorgensen S.L."/>
            <person name="Zaremba-Niedzwiedzka K."/>
            <person name="Martijn J."/>
            <person name="Lind A.E."/>
            <person name="van Eijk R."/>
            <person name="Schleper C."/>
            <person name="Guy L."/>
            <person name="Ettema T.J."/>
        </authorList>
    </citation>
    <scope>NUCLEOTIDE SEQUENCE</scope>
</reference>
<dbReference type="AlphaFoldDB" id="A0A0F9PEE4"/>
<evidence type="ECO:0000313" key="1">
    <source>
        <dbReference type="EMBL" id="KKM91732.1"/>
    </source>
</evidence>
<protein>
    <recommendedName>
        <fullName evidence="2">HNH domain-containing protein</fullName>
    </recommendedName>
</protein>
<evidence type="ECO:0008006" key="2">
    <source>
        <dbReference type="Google" id="ProtNLM"/>
    </source>
</evidence>
<organism evidence="1">
    <name type="scientific">marine sediment metagenome</name>
    <dbReference type="NCBI Taxonomy" id="412755"/>
    <lineage>
        <taxon>unclassified sequences</taxon>
        <taxon>metagenomes</taxon>
        <taxon>ecological metagenomes</taxon>
    </lineage>
</organism>
<sequence>MKKPPLATLSKQEYELRLNKMLLAALGKCWMYWPPRAEVKRRCKDPNRPGWSICEQCHESREVLKVDHINPCVDPVKGNTSWGEYIERRFVFGTDGLQGLCTDCHGAKSKEENKIRQGIKKHG</sequence>
<gene>
    <name evidence="1" type="ORF">LCGC14_1225510</name>
</gene>